<proteinExistence type="predicted"/>
<keyword evidence="3" id="KW-1185">Reference proteome</keyword>
<keyword evidence="1" id="KW-0812">Transmembrane</keyword>
<dbReference type="AlphaFoldDB" id="A0A1J7BFQ1"/>
<evidence type="ECO:0000313" key="3">
    <source>
        <dbReference type="Proteomes" id="UP000243342"/>
    </source>
</evidence>
<sequence>MTGKPEMGVMAWVRRLLVGVGLAMIAFAVFGGGGPRLSTSPYLVFAARVAVIVLAVLLPLTFALGWLIGRAVPALVRPVVQGACIATAVIVGIALPSVLGRGRQPDLPSALPRNYATGLWTVLAVVWAAAALLIVIRILRRRRAPVGTPLKEKNP</sequence>
<keyword evidence="1" id="KW-1133">Transmembrane helix</keyword>
<organism evidence="2 3">
    <name type="scientific">Mangrovactinospora gilvigrisea</name>
    <dbReference type="NCBI Taxonomy" id="1428644"/>
    <lineage>
        <taxon>Bacteria</taxon>
        <taxon>Bacillati</taxon>
        <taxon>Actinomycetota</taxon>
        <taxon>Actinomycetes</taxon>
        <taxon>Kitasatosporales</taxon>
        <taxon>Streptomycetaceae</taxon>
        <taxon>Mangrovactinospora</taxon>
    </lineage>
</organism>
<dbReference type="STRING" id="1428644.BIV57_10950"/>
<evidence type="ECO:0000313" key="2">
    <source>
        <dbReference type="EMBL" id="OIV37478.1"/>
    </source>
</evidence>
<evidence type="ECO:0000256" key="1">
    <source>
        <dbReference type="SAM" id="Phobius"/>
    </source>
</evidence>
<feature type="transmembrane region" description="Helical" evidence="1">
    <location>
        <begin position="12"/>
        <end position="30"/>
    </location>
</feature>
<feature type="transmembrane region" description="Helical" evidence="1">
    <location>
        <begin position="42"/>
        <end position="67"/>
    </location>
</feature>
<dbReference type="EMBL" id="MLCF01000052">
    <property type="protein sequence ID" value="OIV37478.1"/>
    <property type="molecule type" value="Genomic_DNA"/>
</dbReference>
<keyword evidence="1" id="KW-0472">Membrane</keyword>
<name>A0A1J7BFQ1_9ACTN</name>
<gene>
    <name evidence="2" type="ORF">BIV57_10950</name>
</gene>
<feature type="transmembrane region" description="Helical" evidence="1">
    <location>
        <begin position="119"/>
        <end position="139"/>
    </location>
</feature>
<reference evidence="2 3" key="1">
    <citation type="submission" date="2016-10" db="EMBL/GenBank/DDBJ databases">
        <title>Genome sequence of Streptomyces gilvigriseus MUSC 26.</title>
        <authorList>
            <person name="Lee L.-H."/>
            <person name="Ser H.-L."/>
        </authorList>
    </citation>
    <scope>NUCLEOTIDE SEQUENCE [LARGE SCALE GENOMIC DNA]</scope>
    <source>
        <strain evidence="2 3">MUSC 26</strain>
    </source>
</reference>
<protein>
    <submittedName>
        <fullName evidence="2">Uncharacterized protein</fullName>
    </submittedName>
</protein>
<feature type="transmembrane region" description="Helical" evidence="1">
    <location>
        <begin position="79"/>
        <end position="99"/>
    </location>
</feature>
<dbReference type="Proteomes" id="UP000243342">
    <property type="component" value="Unassembled WGS sequence"/>
</dbReference>
<dbReference type="RefSeq" id="WP_071656586.1">
    <property type="nucleotide sequence ID" value="NZ_MLCF01000052.1"/>
</dbReference>
<comment type="caution">
    <text evidence="2">The sequence shown here is derived from an EMBL/GenBank/DDBJ whole genome shotgun (WGS) entry which is preliminary data.</text>
</comment>
<accession>A0A1J7BFQ1</accession>
<dbReference type="OrthoDB" id="3483782at2"/>